<dbReference type="Pfam" id="PF03097">
    <property type="entry name" value="BRO1"/>
    <property type="match status" value="1"/>
</dbReference>
<dbReference type="Proteomes" id="UP000241394">
    <property type="component" value="Chromosome LG27"/>
</dbReference>
<dbReference type="OrthoDB" id="10266451at2759"/>
<organism evidence="3 4">
    <name type="scientific">Actinidia chinensis var. chinensis</name>
    <name type="common">Chinese soft-hair kiwi</name>
    <dbReference type="NCBI Taxonomy" id="1590841"/>
    <lineage>
        <taxon>Eukaryota</taxon>
        <taxon>Viridiplantae</taxon>
        <taxon>Streptophyta</taxon>
        <taxon>Embryophyta</taxon>
        <taxon>Tracheophyta</taxon>
        <taxon>Spermatophyta</taxon>
        <taxon>Magnoliopsida</taxon>
        <taxon>eudicotyledons</taxon>
        <taxon>Gunneridae</taxon>
        <taxon>Pentapetalae</taxon>
        <taxon>asterids</taxon>
        <taxon>Ericales</taxon>
        <taxon>Actinidiaceae</taxon>
        <taxon>Actinidia</taxon>
    </lineage>
</organism>
<dbReference type="InterPro" id="IPR004328">
    <property type="entry name" value="BRO1_dom"/>
</dbReference>
<comment type="similarity">
    <text evidence="1">Belongs to the BROX family.</text>
</comment>
<evidence type="ECO:0000313" key="3">
    <source>
        <dbReference type="EMBL" id="PSR88251.1"/>
    </source>
</evidence>
<evidence type="ECO:0000256" key="1">
    <source>
        <dbReference type="ARBA" id="ARBA00008901"/>
    </source>
</evidence>
<sequence length="241" mass="27077">MTLFLYGAMLRELASEVLSVDLVQSATLFRKAAGVYHYLAHEVLPRLQSVLSPERPPEATSSVSSVMSLICLAEAQAVTIRKAEVKGNTGGLLSKLHYGVAQLLDEATVILHSATKECKDISTRFVDFVSSCKTLHELRSYKYLADGLKVAGQIGVAVGILRHALNYVQKKIPGEESWRLVFKQETDEVSALLRKYEHENEVVWYEKIPPHDELPIPEGKKIVSHIVYHPQRWERALVFKI</sequence>
<dbReference type="InterPro" id="IPR038499">
    <property type="entry name" value="BRO1_sf"/>
</dbReference>
<reference evidence="3 4" key="1">
    <citation type="submission" date="2017-07" db="EMBL/GenBank/DDBJ databases">
        <title>An improved, manually edited Actinidia chinensis var. chinensis (kiwifruit) genome highlights the challenges associated with draft genomes and gene prediction in plants.</title>
        <authorList>
            <person name="Pilkington S."/>
            <person name="Crowhurst R."/>
            <person name="Hilario E."/>
            <person name="Nardozza S."/>
            <person name="Fraser L."/>
            <person name="Peng Y."/>
            <person name="Gunaseelan K."/>
            <person name="Simpson R."/>
            <person name="Tahir J."/>
            <person name="Deroles S."/>
            <person name="Templeton K."/>
            <person name="Luo Z."/>
            <person name="Davy M."/>
            <person name="Cheng C."/>
            <person name="Mcneilage M."/>
            <person name="Scaglione D."/>
            <person name="Liu Y."/>
            <person name="Zhang Q."/>
            <person name="Datson P."/>
            <person name="De Silva N."/>
            <person name="Gardiner S."/>
            <person name="Bassett H."/>
            <person name="Chagne D."/>
            <person name="Mccallum J."/>
            <person name="Dzierzon H."/>
            <person name="Deng C."/>
            <person name="Wang Y.-Y."/>
            <person name="Barron N."/>
            <person name="Manako K."/>
            <person name="Bowen J."/>
            <person name="Foster T."/>
            <person name="Erridge Z."/>
            <person name="Tiffin H."/>
            <person name="Waite C."/>
            <person name="Davies K."/>
            <person name="Grierson E."/>
            <person name="Laing W."/>
            <person name="Kirk R."/>
            <person name="Chen X."/>
            <person name="Wood M."/>
            <person name="Montefiori M."/>
            <person name="Brummell D."/>
            <person name="Schwinn K."/>
            <person name="Catanach A."/>
            <person name="Fullerton C."/>
            <person name="Li D."/>
            <person name="Meiyalaghan S."/>
            <person name="Nieuwenhuizen N."/>
            <person name="Read N."/>
            <person name="Prakash R."/>
            <person name="Hunter D."/>
            <person name="Zhang H."/>
            <person name="Mckenzie M."/>
            <person name="Knabel M."/>
            <person name="Harris A."/>
            <person name="Allan A."/>
            <person name="Chen A."/>
            <person name="Janssen B."/>
            <person name="Plunkett B."/>
            <person name="Dwamena C."/>
            <person name="Voogd C."/>
            <person name="Leif D."/>
            <person name="Lafferty D."/>
            <person name="Souleyre E."/>
            <person name="Varkonyi-Gasic E."/>
            <person name="Gambi F."/>
            <person name="Hanley J."/>
            <person name="Yao J.-L."/>
            <person name="Cheung J."/>
            <person name="David K."/>
            <person name="Warren B."/>
            <person name="Marsh K."/>
            <person name="Snowden K."/>
            <person name="Lin-Wang K."/>
            <person name="Brian L."/>
            <person name="Martinez-Sanchez M."/>
            <person name="Wang M."/>
            <person name="Ileperuma N."/>
            <person name="Macnee N."/>
            <person name="Campin R."/>
            <person name="Mcatee P."/>
            <person name="Drummond R."/>
            <person name="Espley R."/>
            <person name="Ireland H."/>
            <person name="Wu R."/>
            <person name="Atkinson R."/>
            <person name="Karunairetnam S."/>
            <person name="Bulley S."/>
            <person name="Chunkath S."/>
            <person name="Hanley Z."/>
            <person name="Storey R."/>
            <person name="Thrimawithana A."/>
            <person name="Thomson S."/>
            <person name="David C."/>
            <person name="Testolin R."/>
        </authorList>
    </citation>
    <scope>NUCLEOTIDE SEQUENCE [LARGE SCALE GENOMIC DNA]</scope>
    <source>
        <strain evidence="4">cv. Red5</strain>
        <tissue evidence="3">Young leaf</tissue>
    </source>
</reference>
<dbReference type="InParanoid" id="A0A2R6PB94"/>
<feature type="domain" description="BRO1" evidence="2">
    <location>
        <begin position="1"/>
        <end position="241"/>
    </location>
</feature>
<dbReference type="PANTHER" id="PTHR23032">
    <property type="entry name" value="BRO1 DOMAIN-CONTAINING PROTEIN BROX"/>
    <property type="match status" value="1"/>
</dbReference>
<dbReference type="EMBL" id="NKQK01000027">
    <property type="protein sequence ID" value="PSR88251.1"/>
    <property type="molecule type" value="Genomic_DNA"/>
</dbReference>
<evidence type="ECO:0000259" key="2">
    <source>
        <dbReference type="PROSITE" id="PS51180"/>
    </source>
</evidence>
<gene>
    <name evidence="3" type="ORF">CEY00_Acc31280</name>
</gene>
<name>A0A2R6PB94_ACTCC</name>
<dbReference type="OMA" id="WHEKIPC"/>
<protein>
    <submittedName>
        <fullName evidence="3">BRO1 domain-containing protein</fullName>
    </submittedName>
</protein>
<dbReference type="PANTHER" id="PTHR23032:SF20">
    <property type="entry name" value="ENDOSOMAL TARGETING BRO1-LIKE DOMAIN-CONTAINING PROTEIN"/>
    <property type="match status" value="1"/>
</dbReference>
<dbReference type="STRING" id="1590841.A0A2R6PB94"/>
<proteinExistence type="inferred from homology"/>
<dbReference type="CDD" id="cd09247">
    <property type="entry name" value="BRO1_Alix_like_2"/>
    <property type="match status" value="1"/>
</dbReference>
<dbReference type="PROSITE" id="PS51180">
    <property type="entry name" value="BRO1"/>
    <property type="match status" value="1"/>
</dbReference>
<accession>A0A2R6PB94</accession>
<keyword evidence="4" id="KW-1185">Reference proteome</keyword>
<dbReference type="AlphaFoldDB" id="A0A2R6PB94"/>
<dbReference type="Gene3D" id="1.25.40.280">
    <property type="entry name" value="alix/aip1 like domains"/>
    <property type="match status" value="1"/>
</dbReference>
<dbReference type="Gramene" id="PSR88251">
    <property type="protein sequence ID" value="PSR88251"/>
    <property type="gene ID" value="CEY00_Acc31280"/>
</dbReference>
<dbReference type="InterPro" id="IPR038898">
    <property type="entry name" value="BROX"/>
</dbReference>
<evidence type="ECO:0000313" key="4">
    <source>
        <dbReference type="Proteomes" id="UP000241394"/>
    </source>
</evidence>
<reference evidence="4" key="2">
    <citation type="journal article" date="2018" name="BMC Genomics">
        <title>A manually annotated Actinidia chinensis var. chinensis (kiwifruit) genome highlights the challenges associated with draft genomes and gene prediction in plants.</title>
        <authorList>
            <person name="Pilkington S.M."/>
            <person name="Crowhurst R."/>
            <person name="Hilario E."/>
            <person name="Nardozza S."/>
            <person name="Fraser L."/>
            <person name="Peng Y."/>
            <person name="Gunaseelan K."/>
            <person name="Simpson R."/>
            <person name="Tahir J."/>
            <person name="Deroles S.C."/>
            <person name="Templeton K."/>
            <person name="Luo Z."/>
            <person name="Davy M."/>
            <person name="Cheng C."/>
            <person name="McNeilage M."/>
            <person name="Scaglione D."/>
            <person name="Liu Y."/>
            <person name="Zhang Q."/>
            <person name="Datson P."/>
            <person name="De Silva N."/>
            <person name="Gardiner S.E."/>
            <person name="Bassett H."/>
            <person name="Chagne D."/>
            <person name="McCallum J."/>
            <person name="Dzierzon H."/>
            <person name="Deng C."/>
            <person name="Wang Y.Y."/>
            <person name="Barron L."/>
            <person name="Manako K."/>
            <person name="Bowen J."/>
            <person name="Foster T.M."/>
            <person name="Erridge Z.A."/>
            <person name="Tiffin H."/>
            <person name="Waite C.N."/>
            <person name="Davies K.M."/>
            <person name="Grierson E.P."/>
            <person name="Laing W.A."/>
            <person name="Kirk R."/>
            <person name="Chen X."/>
            <person name="Wood M."/>
            <person name="Montefiori M."/>
            <person name="Brummell D.A."/>
            <person name="Schwinn K.E."/>
            <person name="Catanach A."/>
            <person name="Fullerton C."/>
            <person name="Li D."/>
            <person name="Meiyalaghan S."/>
            <person name="Nieuwenhuizen N."/>
            <person name="Read N."/>
            <person name="Prakash R."/>
            <person name="Hunter D."/>
            <person name="Zhang H."/>
            <person name="McKenzie M."/>
            <person name="Knabel M."/>
            <person name="Harris A."/>
            <person name="Allan A.C."/>
            <person name="Gleave A."/>
            <person name="Chen A."/>
            <person name="Janssen B.J."/>
            <person name="Plunkett B."/>
            <person name="Ampomah-Dwamena C."/>
            <person name="Voogd C."/>
            <person name="Leif D."/>
            <person name="Lafferty D."/>
            <person name="Souleyre E.J.F."/>
            <person name="Varkonyi-Gasic E."/>
            <person name="Gambi F."/>
            <person name="Hanley J."/>
            <person name="Yao J.L."/>
            <person name="Cheung J."/>
            <person name="David K.M."/>
            <person name="Warren B."/>
            <person name="Marsh K."/>
            <person name="Snowden K.C."/>
            <person name="Lin-Wang K."/>
            <person name="Brian L."/>
            <person name="Martinez-Sanchez M."/>
            <person name="Wang M."/>
            <person name="Ileperuma N."/>
            <person name="Macnee N."/>
            <person name="Campin R."/>
            <person name="McAtee P."/>
            <person name="Drummond R.S.M."/>
            <person name="Espley R.V."/>
            <person name="Ireland H.S."/>
            <person name="Wu R."/>
            <person name="Atkinson R.G."/>
            <person name="Karunairetnam S."/>
            <person name="Bulley S."/>
            <person name="Chunkath S."/>
            <person name="Hanley Z."/>
            <person name="Storey R."/>
            <person name="Thrimawithana A.H."/>
            <person name="Thomson S."/>
            <person name="David C."/>
            <person name="Testolin R."/>
            <person name="Huang H."/>
            <person name="Hellens R.P."/>
            <person name="Schaffer R.J."/>
        </authorList>
    </citation>
    <scope>NUCLEOTIDE SEQUENCE [LARGE SCALE GENOMIC DNA]</scope>
    <source>
        <strain evidence="4">cv. Red5</strain>
    </source>
</reference>
<comment type="caution">
    <text evidence="3">The sequence shown here is derived from an EMBL/GenBank/DDBJ whole genome shotgun (WGS) entry which is preliminary data.</text>
</comment>